<gene>
    <name evidence="1" type="primary">terL</name>
    <name evidence="2" type="ORF">G6321_00027890</name>
    <name evidence="1" type="ORF">G6321_40345</name>
</gene>
<accession>A0A7Z0QIY0</accession>
<reference evidence="2 3" key="1">
    <citation type="journal article" date="2017" name="Syst. Appl. Microbiol.">
        <title>Soybeans inoculated with root zone soils of Canadian native legumes harbour diverse and novel Bradyrhizobium spp. that possess agricultural potential.</title>
        <authorList>
            <person name="Bromfield E.S.P."/>
            <person name="Cloutier S."/>
            <person name="Tambong J.T."/>
            <person name="Tran Thi T.V."/>
        </authorList>
    </citation>
    <scope>NUCLEOTIDE SEQUENCE [LARGE SCALE GENOMIC DNA]</scope>
    <source>
        <strain evidence="2 3">323S2</strain>
    </source>
</reference>
<dbReference type="RefSeq" id="WP_166352949.1">
    <property type="nucleotide sequence ID" value="NZ_CP088280.1"/>
</dbReference>
<dbReference type="AlphaFoldDB" id="A0A7Z0QIY0"/>
<dbReference type="EMBL" id="JACBFH010000001">
    <property type="protein sequence ID" value="NYY94424.1"/>
    <property type="molecule type" value="Genomic_DNA"/>
</dbReference>
<evidence type="ECO:0000313" key="3">
    <source>
        <dbReference type="Proteomes" id="UP000564836"/>
    </source>
</evidence>
<protein>
    <submittedName>
        <fullName evidence="1">Phage terminase large subunit</fullName>
    </submittedName>
</protein>
<name>A0A7Z0QIY0_9BRAD</name>
<reference evidence="2 3" key="3">
    <citation type="journal article" date="2022" name="Int. J. Syst. Evol. Microbiol.">
        <title>Strains of Bradyrhizobium barranii sp. nov. associated with legumes native to Canada are symbionts of soybeans and belong to different subspecies (subsp. barranii subsp. nov. and subsp. apii subsp. nov.) and symbiovars (sv. glycinearum and sv. septentrionale).</title>
        <authorList>
            <person name="Bromfield E.S.P."/>
            <person name="Cloutier S."/>
            <person name="Wasai-Hara S."/>
            <person name="Minamisawa K."/>
        </authorList>
    </citation>
    <scope>NUCLEOTIDE SEQUENCE [LARGE SCALE GENOMIC DNA]</scope>
    <source>
        <strain evidence="2 3">323S2</strain>
    </source>
</reference>
<dbReference type="NCBIfam" id="TIGR01630">
    <property type="entry name" value="psiM2_ORF9"/>
    <property type="match status" value="1"/>
</dbReference>
<evidence type="ECO:0000313" key="1">
    <source>
        <dbReference type="EMBL" id="NYY94424.1"/>
    </source>
</evidence>
<proteinExistence type="predicted"/>
<organism evidence="1">
    <name type="scientific">Bradyrhizobium barranii subsp. barranii</name>
    <dbReference type="NCBI Taxonomy" id="2823807"/>
    <lineage>
        <taxon>Bacteria</taxon>
        <taxon>Pseudomonadati</taxon>
        <taxon>Pseudomonadota</taxon>
        <taxon>Alphaproteobacteria</taxon>
        <taxon>Hyphomicrobiales</taxon>
        <taxon>Nitrobacteraceae</taxon>
        <taxon>Bradyrhizobium</taxon>
        <taxon>Bradyrhizobium barranii</taxon>
    </lineage>
</organism>
<dbReference type="InterPro" id="IPR006517">
    <property type="entry name" value="Phage_terminase_lsu-like_C"/>
</dbReference>
<dbReference type="Proteomes" id="UP000564836">
    <property type="component" value="Chromosome"/>
</dbReference>
<reference evidence="1" key="2">
    <citation type="submission" date="2020-06" db="EMBL/GenBank/DDBJ databases">
        <title>Whole Genome Sequence of Bradyrhizobium sp. Strain 323S2.</title>
        <authorList>
            <person name="Bromfield E.S.P."/>
        </authorList>
    </citation>
    <scope>NUCLEOTIDE SEQUENCE [LARGE SCALE GENOMIC DNA]</scope>
    <source>
        <strain evidence="1">323S2</strain>
    </source>
</reference>
<sequence length="481" mass="54192">MISAEDAAGEILRRKLLRASLAEWCIANGYTPARHHLLLIEKLEALARGDISRLAVFMPPGSAKSTYASVLFPPWAMSHFPKAQFLAASHTTELAERWGRRVRNLIAENSSILGITPDDQNQAAGRWAVKEGGEYLAAGARIGIAGFRALFGVIDDPLRSREDADSETIRERLWEWYLYDFRPRLIPGARQLLIQTRWHEDDLAGRCLNHQPWEVISLPAEAKANDQLGRAPGEFLWGDDAYGYGEQLRELKETTPPRVWSALYQQAPAPDEGDFFKQGWFKPLDIAPSHTLMRCYGASDYAVTNEGGDFTVHVVLGVDHLNNLYLLDVWRGQKTTDVWIEAFCDLVEKYKPLAWAEETGQIKASVGPFLERRMRERRVWVNREQFPTRGDKAVRARSIQGRLALDGIYYPKNAPWAADFFAEILNLWVGKHDDQGDALGLVGQLLDKMVKGRVGAAPIVKLPDDGYRAVKRNNNVDAMTL</sequence>
<evidence type="ECO:0000313" key="2">
    <source>
        <dbReference type="EMBL" id="UGX98729.1"/>
    </source>
</evidence>
<dbReference type="EMBL" id="CP088280">
    <property type="protein sequence ID" value="UGX98729.1"/>
    <property type="molecule type" value="Genomic_DNA"/>
</dbReference>